<name>A0A397IKW8_9GLOM</name>
<evidence type="ECO:0000256" key="1">
    <source>
        <dbReference type="SAM" id="MobiDB-lite"/>
    </source>
</evidence>
<accession>A0A397IKW8</accession>
<dbReference type="AlphaFoldDB" id="A0A397IKW8"/>
<evidence type="ECO:0000313" key="3">
    <source>
        <dbReference type="Proteomes" id="UP000266861"/>
    </source>
</evidence>
<protein>
    <submittedName>
        <fullName evidence="2">Uncharacterized protein</fullName>
    </submittedName>
</protein>
<dbReference type="OrthoDB" id="2448808at2759"/>
<organism evidence="2 3">
    <name type="scientific">Diversispora epigaea</name>
    <dbReference type="NCBI Taxonomy" id="1348612"/>
    <lineage>
        <taxon>Eukaryota</taxon>
        <taxon>Fungi</taxon>
        <taxon>Fungi incertae sedis</taxon>
        <taxon>Mucoromycota</taxon>
        <taxon>Glomeromycotina</taxon>
        <taxon>Glomeromycetes</taxon>
        <taxon>Diversisporales</taxon>
        <taxon>Diversisporaceae</taxon>
        <taxon>Diversispora</taxon>
    </lineage>
</organism>
<proteinExistence type="predicted"/>
<feature type="region of interest" description="Disordered" evidence="1">
    <location>
        <begin position="106"/>
        <end position="129"/>
    </location>
</feature>
<keyword evidence="3" id="KW-1185">Reference proteome</keyword>
<dbReference type="Proteomes" id="UP000266861">
    <property type="component" value="Unassembled WGS sequence"/>
</dbReference>
<gene>
    <name evidence="2" type="ORF">Glove_225g24</name>
</gene>
<evidence type="ECO:0000313" key="2">
    <source>
        <dbReference type="EMBL" id="RHZ74396.1"/>
    </source>
</evidence>
<dbReference type="EMBL" id="PQFF01000208">
    <property type="protein sequence ID" value="RHZ74396.1"/>
    <property type="molecule type" value="Genomic_DNA"/>
</dbReference>
<feature type="compositionally biased region" description="Basic and acidic residues" evidence="1">
    <location>
        <begin position="106"/>
        <end position="121"/>
    </location>
</feature>
<comment type="caution">
    <text evidence="2">The sequence shown here is derived from an EMBL/GenBank/DDBJ whole genome shotgun (WGS) entry which is preliminary data.</text>
</comment>
<reference evidence="2 3" key="1">
    <citation type="submission" date="2018-08" db="EMBL/GenBank/DDBJ databases">
        <title>Genome and evolution of the arbuscular mycorrhizal fungus Diversispora epigaea (formerly Glomus versiforme) and its bacterial endosymbionts.</title>
        <authorList>
            <person name="Sun X."/>
            <person name="Fei Z."/>
            <person name="Harrison M."/>
        </authorList>
    </citation>
    <scope>NUCLEOTIDE SEQUENCE [LARGE SCALE GENOMIC DNA]</scope>
    <source>
        <strain evidence="2 3">IT104</strain>
    </source>
</reference>
<sequence>MTTPCAGHLLSCPICTAFRGCNDLFCGREPTQLKVAFHALSTLRSTYVDIFWCLVERRCVEFEASSSTIQDTTEVFKNFMLSVNSSIKNVNNTMFKYDEELKDVKNSGDVSEKRRNSRTNDYDPLTESSGNEHLTEIAKKGEIKHFINVFLLSQ</sequence>